<feature type="transmembrane region" description="Helical" evidence="5">
    <location>
        <begin position="76"/>
        <end position="95"/>
    </location>
</feature>
<feature type="transmembrane region" description="Helical" evidence="5">
    <location>
        <begin position="24"/>
        <end position="40"/>
    </location>
</feature>
<evidence type="ECO:0008006" key="8">
    <source>
        <dbReference type="Google" id="ProtNLM"/>
    </source>
</evidence>
<comment type="caution">
    <text evidence="6">The sequence shown here is derived from an EMBL/GenBank/DDBJ whole genome shotgun (WGS) entry which is preliminary data.</text>
</comment>
<protein>
    <recommendedName>
        <fullName evidence="8">DUF4870 domain-containing protein</fullName>
    </recommendedName>
</protein>
<keyword evidence="4 5" id="KW-0472">Membrane</keyword>
<dbReference type="InterPro" id="IPR019109">
    <property type="entry name" value="MamF_MmsF"/>
</dbReference>
<evidence type="ECO:0000256" key="2">
    <source>
        <dbReference type="ARBA" id="ARBA00022692"/>
    </source>
</evidence>
<dbReference type="Pfam" id="PF09685">
    <property type="entry name" value="MamF_MmsF"/>
    <property type="match status" value="1"/>
</dbReference>
<comment type="subcellular location">
    <subcellularLocation>
        <location evidence="1">Membrane</location>
        <topology evidence="1">Multi-pass membrane protein</topology>
    </subcellularLocation>
</comment>
<dbReference type="Proteomes" id="UP000176303">
    <property type="component" value="Unassembled WGS sequence"/>
</dbReference>
<dbReference type="EMBL" id="MGDZ01000028">
    <property type="protein sequence ID" value="OGL73539.1"/>
    <property type="molecule type" value="Genomic_DNA"/>
</dbReference>
<evidence type="ECO:0000256" key="1">
    <source>
        <dbReference type="ARBA" id="ARBA00004141"/>
    </source>
</evidence>
<organism evidence="6 7">
    <name type="scientific">Candidatus Uhrbacteria bacterium RIFCSPHIGHO2_02_FULL_57_19</name>
    <dbReference type="NCBI Taxonomy" id="1802391"/>
    <lineage>
        <taxon>Bacteria</taxon>
        <taxon>Candidatus Uhriibacteriota</taxon>
    </lineage>
</organism>
<evidence type="ECO:0000256" key="3">
    <source>
        <dbReference type="ARBA" id="ARBA00022989"/>
    </source>
</evidence>
<proteinExistence type="predicted"/>
<accession>A0A1F7U5L6</accession>
<feature type="transmembrane region" description="Helical" evidence="5">
    <location>
        <begin position="52"/>
        <end position="70"/>
    </location>
</feature>
<reference evidence="6 7" key="1">
    <citation type="journal article" date="2016" name="Nat. Commun.">
        <title>Thousands of microbial genomes shed light on interconnected biogeochemical processes in an aquifer system.</title>
        <authorList>
            <person name="Anantharaman K."/>
            <person name="Brown C.T."/>
            <person name="Hug L.A."/>
            <person name="Sharon I."/>
            <person name="Castelle C.J."/>
            <person name="Probst A.J."/>
            <person name="Thomas B.C."/>
            <person name="Singh A."/>
            <person name="Wilkins M.J."/>
            <person name="Karaoz U."/>
            <person name="Brodie E.L."/>
            <person name="Williams K.H."/>
            <person name="Hubbard S.S."/>
            <person name="Banfield J.F."/>
        </authorList>
    </citation>
    <scope>NUCLEOTIDE SEQUENCE [LARGE SCALE GENOMIC DNA]</scope>
</reference>
<gene>
    <name evidence="6" type="ORF">A3D72_02900</name>
</gene>
<keyword evidence="2 5" id="KW-0812">Transmembrane</keyword>
<evidence type="ECO:0000256" key="4">
    <source>
        <dbReference type="ARBA" id="ARBA00023136"/>
    </source>
</evidence>
<name>A0A1F7U5L6_9BACT</name>
<sequence length="117" mass="13015">MPETKPVSPNLPAGKAGDVEENKALAAIGYLWILFLVPLLTKKDSPFAQFHAKQGMILFILWIAVWLVGWVPILGWMIGFLGSILLLVLSIVGFLKAIQGERWEMPVLGEYAKKLKI</sequence>
<evidence type="ECO:0000313" key="6">
    <source>
        <dbReference type="EMBL" id="OGL73539.1"/>
    </source>
</evidence>
<dbReference type="AlphaFoldDB" id="A0A1F7U5L6"/>
<dbReference type="STRING" id="1802391.A3D72_02900"/>
<evidence type="ECO:0000256" key="5">
    <source>
        <dbReference type="SAM" id="Phobius"/>
    </source>
</evidence>
<evidence type="ECO:0000313" key="7">
    <source>
        <dbReference type="Proteomes" id="UP000176303"/>
    </source>
</evidence>
<keyword evidence="3 5" id="KW-1133">Transmembrane helix</keyword>